<dbReference type="InterPro" id="IPR006094">
    <property type="entry name" value="Oxid_FAD_bind_N"/>
</dbReference>
<evidence type="ECO:0000256" key="10">
    <source>
        <dbReference type="ARBA" id="ARBA00022827"/>
    </source>
</evidence>
<dbReference type="AlphaFoldDB" id="A0AAD8XVG1"/>
<evidence type="ECO:0000256" key="17">
    <source>
        <dbReference type="ARBA" id="ARBA00048914"/>
    </source>
</evidence>
<dbReference type="InterPro" id="IPR013792">
    <property type="entry name" value="RNA3'P_cycl/enolpyr_Trfase_a/b"/>
</dbReference>
<evidence type="ECO:0000256" key="5">
    <source>
        <dbReference type="ARBA" id="ARBA00012518"/>
    </source>
</evidence>
<keyword evidence="14" id="KW-0560">Oxidoreductase</keyword>
<comment type="function">
    <text evidence="2">Cell wall formation.</text>
</comment>
<evidence type="ECO:0000256" key="7">
    <source>
        <dbReference type="ARBA" id="ARBA00022618"/>
    </source>
</evidence>
<keyword evidence="8" id="KW-0285">Flavoprotein</keyword>
<evidence type="ECO:0000256" key="4">
    <source>
        <dbReference type="ARBA" id="ARBA00004752"/>
    </source>
</evidence>
<comment type="cofactor">
    <cofactor evidence="1">
        <name>FAD</name>
        <dbReference type="ChEBI" id="CHEBI:57692"/>
    </cofactor>
</comment>
<dbReference type="InterPro" id="IPR016167">
    <property type="entry name" value="FAD-bd_PCMH_sub1"/>
</dbReference>
<reference evidence="20" key="1">
    <citation type="submission" date="2023-06" db="EMBL/GenBank/DDBJ databases">
        <title>Survivors Of The Sea: Transcriptome response of Skeletonema marinoi to long-term dormancy.</title>
        <authorList>
            <person name="Pinder M.I.M."/>
            <person name="Kourtchenko O."/>
            <person name="Robertson E.K."/>
            <person name="Larsson T."/>
            <person name="Maumus F."/>
            <person name="Osuna-Cruz C.M."/>
            <person name="Vancaester E."/>
            <person name="Stenow R."/>
            <person name="Vandepoele K."/>
            <person name="Ploug H."/>
            <person name="Bruchert V."/>
            <person name="Godhe A."/>
            <person name="Topel M."/>
        </authorList>
    </citation>
    <scope>NUCLEOTIDE SEQUENCE</scope>
    <source>
        <strain evidence="20">R05AC</strain>
    </source>
</reference>
<dbReference type="InterPro" id="IPR016166">
    <property type="entry name" value="FAD-bd_PCMH"/>
</dbReference>
<evidence type="ECO:0000313" key="20">
    <source>
        <dbReference type="EMBL" id="KAK1734601.1"/>
    </source>
</evidence>
<dbReference type="Pfam" id="PF02873">
    <property type="entry name" value="MurB_C"/>
    <property type="match status" value="1"/>
</dbReference>
<dbReference type="EMBL" id="JATAAI010000037">
    <property type="protein sequence ID" value="KAK1734601.1"/>
    <property type="molecule type" value="Genomic_DNA"/>
</dbReference>
<dbReference type="GO" id="GO:0071555">
    <property type="term" value="P:cell wall organization"/>
    <property type="evidence" value="ECO:0007669"/>
    <property type="project" value="UniProtKB-KW"/>
</dbReference>
<name>A0AAD8XVG1_9STRA</name>
<dbReference type="InterPro" id="IPR036968">
    <property type="entry name" value="Enolpyruvate_Tfrase_sf"/>
</dbReference>
<dbReference type="GO" id="GO:0005829">
    <property type="term" value="C:cytosol"/>
    <property type="evidence" value="ECO:0007669"/>
    <property type="project" value="TreeGrafter"/>
</dbReference>
<evidence type="ECO:0000256" key="14">
    <source>
        <dbReference type="ARBA" id="ARBA00023002"/>
    </source>
</evidence>
<organism evidence="20 21">
    <name type="scientific">Skeletonema marinoi</name>
    <dbReference type="NCBI Taxonomy" id="267567"/>
    <lineage>
        <taxon>Eukaryota</taxon>
        <taxon>Sar</taxon>
        <taxon>Stramenopiles</taxon>
        <taxon>Ochrophyta</taxon>
        <taxon>Bacillariophyta</taxon>
        <taxon>Coscinodiscophyceae</taxon>
        <taxon>Thalassiosirophycidae</taxon>
        <taxon>Thalassiosirales</taxon>
        <taxon>Skeletonemataceae</taxon>
        <taxon>Skeletonema</taxon>
        <taxon>Skeletonema marinoi-dohrnii complex</taxon>
    </lineage>
</organism>
<sequence length="818" mass="88469">MTPTEQCIIHGGTRLEGRVQIYGAKNSALPVIVAALMTSSPNNGSIHELQNVPDISDVRSLLRLLSAMGCHPPSLLSHNSDEFDMIARKIRGSVLLLGPMLARFGAVRLPLPGGCSIGDRPVDLFLKSLNALGANLSIDYETECIVGSCKQLVGTTFRFETYLGGRIEGEGTSTITIKEALTPLRSGKETFAIRGDRIEAGTYLFAAAATGGDVVVDGVIPSDLGEVLKVLEAMGCEMSVAKIPYVYVVLLPGPQDPRIDLSWPHRAYFTDPEARRIHQYIKIDKDLEPSRYLSEKGDATTIEIEGPSLLRGKTVGSTDLRCAASLVVAGLVAKGETMVQDLHFLDRGYANIVEKFRLLGADIRRATILPSGMRVLCDEPLSDRTTLRVGGNAKFFLSVNDRSELATGLAWAQEQDLNIFVLGGGSNVVVDDAGFNGLVIEMTDSSLKVLEESDNDVLIEVGAGHNWDQFVSAAVNMGLSGVEYLSGIPGTVGASPIQNIGAYGQEVAQIIEGVNVMDRKDRTIKTLTKEECMFAYRSSNFKTIWLHRYVIVSVECRLERQQSIDDFGQGEYSRKQVLRRLRDKGEGFSLTTIRNAALEIRGEKSMILCEDDPNSRSVGSFFMNPILLETVYLKVCESLSNLGIDGTNMPAKIVHQTNDTSCSNGVDEPHVQISAAWLIEKAGFYRGYEDEQFPGVALSSRHCLALITKESAGASATSLVGFADFIRARVEKLFGVFLKMEPTVLRSDITVVSGEDSCSLREGGNIGGKVESGESDLDDTKSTSLSKSSSISSISLSGAGGEVSSSHYLVFGVKNELS</sequence>
<dbReference type="GO" id="GO:0016765">
    <property type="term" value="F:transferase activity, transferring alkyl or aryl (other than methyl) groups"/>
    <property type="evidence" value="ECO:0007669"/>
    <property type="project" value="InterPro"/>
</dbReference>
<dbReference type="SUPFAM" id="SSF56176">
    <property type="entry name" value="FAD-binding/transporter-associated domain-like"/>
    <property type="match status" value="1"/>
</dbReference>
<evidence type="ECO:0000256" key="8">
    <source>
        <dbReference type="ARBA" id="ARBA00022630"/>
    </source>
</evidence>
<proteinExistence type="inferred from homology"/>
<dbReference type="Gene3D" id="3.90.78.10">
    <property type="entry name" value="UDP-N-acetylenolpyruvoylglucosamine reductase, C-terminal domain"/>
    <property type="match status" value="1"/>
</dbReference>
<dbReference type="Gene3D" id="3.30.465.10">
    <property type="match status" value="1"/>
</dbReference>
<dbReference type="SUPFAM" id="SSF55205">
    <property type="entry name" value="EPT/RTPC-like"/>
    <property type="match status" value="1"/>
</dbReference>
<dbReference type="GO" id="GO:0051301">
    <property type="term" value="P:cell division"/>
    <property type="evidence" value="ECO:0007669"/>
    <property type="project" value="UniProtKB-KW"/>
</dbReference>
<comment type="pathway">
    <text evidence="4">Cell wall biogenesis; peptidoglycan biosynthesis.</text>
</comment>
<evidence type="ECO:0000256" key="11">
    <source>
        <dbReference type="ARBA" id="ARBA00022857"/>
    </source>
</evidence>
<dbReference type="InterPro" id="IPR036635">
    <property type="entry name" value="MurB_C_sf"/>
</dbReference>
<dbReference type="PANTHER" id="PTHR21071:SF4">
    <property type="entry name" value="UDP-N-ACETYLENOLPYRUVOYLGLUCOSAMINE REDUCTASE"/>
    <property type="match status" value="1"/>
</dbReference>
<dbReference type="InterPro" id="IPR003170">
    <property type="entry name" value="MurB"/>
</dbReference>
<accession>A0AAD8XVG1</accession>
<evidence type="ECO:0000256" key="13">
    <source>
        <dbReference type="ARBA" id="ARBA00022984"/>
    </source>
</evidence>
<evidence type="ECO:0000256" key="16">
    <source>
        <dbReference type="ARBA" id="ARBA00023316"/>
    </source>
</evidence>
<comment type="caution">
    <text evidence="20">The sequence shown here is derived from an EMBL/GenBank/DDBJ whole genome shotgun (WGS) entry which is preliminary data.</text>
</comment>
<dbReference type="GO" id="GO:0071949">
    <property type="term" value="F:FAD binding"/>
    <property type="evidence" value="ECO:0007669"/>
    <property type="project" value="InterPro"/>
</dbReference>
<keyword evidence="9 20" id="KW-0808">Transferase</keyword>
<dbReference type="GO" id="GO:0008762">
    <property type="term" value="F:UDP-N-acetylmuramate dehydrogenase activity"/>
    <property type="evidence" value="ECO:0007669"/>
    <property type="project" value="UniProtKB-EC"/>
</dbReference>
<protein>
    <recommendedName>
        <fullName evidence="5">UDP-N-acetylmuramate dehydrogenase</fullName>
        <ecNumber evidence="5">1.3.1.98</ecNumber>
    </recommendedName>
</protein>
<feature type="compositionally biased region" description="Low complexity" evidence="18">
    <location>
        <begin position="782"/>
        <end position="797"/>
    </location>
</feature>
<dbReference type="NCBIfam" id="TIGR00179">
    <property type="entry name" value="murB"/>
    <property type="match status" value="1"/>
</dbReference>
<dbReference type="InterPro" id="IPR016169">
    <property type="entry name" value="FAD-bd_PCMH_sub2"/>
</dbReference>
<keyword evidence="6" id="KW-0963">Cytoplasm</keyword>
<keyword evidence="10" id="KW-0274">FAD</keyword>
<dbReference type="PROSITE" id="PS51387">
    <property type="entry name" value="FAD_PCMH"/>
    <property type="match status" value="1"/>
</dbReference>
<evidence type="ECO:0000256" key="12">
    <source>
        <dbReference type="ARBA" id="ARBA00022960"/>
    </source>
</evidence>
<keyword evidence="16" id="KW-0961">Cell wall biogenesis/degradation</keyword>
<dbReference type="Gene3D" id="3.30.43.10">
    <property type="entry name" value="Uridine Diphospho-n-acetylenolpyruvylglucosamine Reductase, domain 2"/>
    <property type="match status" value="1"/>
</dbReference>
<evidence type="ECO:0000256" key="15">
    <source>
        <dbReference type="ARBA" id="ARBA00023306"/>
    </source>
</evidence>
<dbReference type="Pfam" id="PF00275">
    <property type="entry name" value="EPSP_synthase"/>
    <property type="match status" value="3"/>
</dbReference>
<keyword evidence="13" id="KW-0573">Peptidoglycan synthesis</keyword>
<keyword evidence="21" id="KW-1185">Reference proteome</keyword>
<feature type="region of interest" description="Disordered" evidence="18">
    <location>
        <begin position="757"/>
        <end position="802"/>
    </location>
</feature>
<evidence type="ECO:0000256" key="9">
    <source>
        <dbReference type="ARBA" id="ARBA00022679"/>
    </source>
</evidence>
<keyword evidence="12" id="KW-0133">Cell shape</keyword>
<dbReference type="EC" id="1.3.1.98" evidence="5"/>
<evidence type="ECO:0000313" key="21">
    <source>
        <dbReference type="Proteomes" id="UP001224775"/>
    </source>
</evidence>
<evidence type="ECO:0000259" key="19">
    <source>
        <dbReference type="PROSITE" id="PS51387"/>
    </source>
</evidence>
<dbReference type="InterPro" id="IPR036318">
    <property type="entry name" value="FAD-bd_PCMH-like_sf"/>
</dbReference>
<dbReference type="Proteomes" id="UP001224775">
    <property type="component" value="Unassembled WGS sequence"/>
</dbReference>
<dbReference type="SUPFAM" id="SSF56194">
    <property type="entry name" value="Uridine diphospho-N-Acetylenolpyruvylglucosamine reductase, MurB, C-terminal domain"/>
    <property type="match status" value="1"/>
</dbReference>
<dbReference type="NCBIfam" id="NF010478">
    <property type="entry name" value="PRK13903.1"/>
    <property type="match status" value="1"/>
</dbReference>
<keyword evidence="15" id="KW-0131">Cell cycle</keyword>
<dbReference type="InterPro" id="IPR001986">
    <property type="entry name" value="Enolpyruvate_Tfrase_dom"/>
</dbReference>
<dbReference type="InterPro" id="IPR011601">
    <property type="entry name" value="MurB_C"/>
</dbReference>
<dbReference type="PANTHER" id="PTHR21071">
    <property type="entry name" value="UDP-N-ACETYLENOLPYRUVOYLGLUCOSAMINE REDUCTASE"/>
    <property type="match status" value="1"/>
</dbReference>
<evidence type="ECO:0000256" key="2">
    <source>
        <dbReference type="ARBA" id="ARBA00003921"/>
    </source>
</evidence>
<keyword evidence="7" id="KW-0132">Cell division</keyword>
<gene>
    <name evidence="20" type="ORF">QTG54_014474</name>
</gene>
<evidence type="ECO:0000256" key="6">
    <source>
        <dbReference type="ARBA" id="ARBA00022490"/>
    </source>
</evidence>
<dbReference type="GO" id="GO:0008360">
    <property type="term" value="P:regulation of cell shape"/>
    <property type="evidence" value="ECO:0007669"/>
    <property type="project" value="UniProtKB-KW"/>
</dbReference>
<keyword evidence="11" id="KW-0521">NADP</keyword>
<feature type="domain" description="FAD-binding PCMH-type" evidence="19">
    <location>
        <begin position="388"/>
        <end position="561"/>
    </location>
</feature>
<evidence type="ECO:0000256" key="3">
    <source>
        <dbReference type="ARBA" id="ARBA00004496"/>
    </source>
</evidence>
<dbReference type="HAMAP" id="MF_00037">
    <property type="entry name" value="MurB"/>
    <property type="match status" value="1"/>
</dbReference>
<dbReference type="Gene3D" id="3.65.10.10">
    <property type="entry name" value="Enolpyruvate transferase domain"/>
    <property type="match status" value="5"/>
</dbReference>
<evidence type="ECO:0000256" key="18">
    <source>
        <dbReference type="SAM" id="MobiDB-lite"/>
    </source>
</evidence>
<comment type="catalytic activity">
    <reaction evidence="17">
        <text>UDP-N-acetyl-alpha-D-muramate + NADP(+) = UDP-N-acetyl-3-O-(1-carboxyvinyl)-alpha-D-glucosamine + NADPH + H(+)</text>
        <dbReference type="Rhea" id="RHEA:12248"/>
        <dbReference type="ChEBI" id="CHEBI:15378"/>
        <dbReference type="ChEBI" id="CHEBI:57783"/>
        <dbReference type="ChEBI" id="CHEBI:58349"/>
        <dbReference type="ChEBI" id="CHEBI:68483"/>
        <dbReference type="ChEBI" id="CHEBI:70757"/>
        <dbReference type="EC" id="1.3.1.98"/>
    </reaction>
</comment>
<dbReference type="Pfam" id="PF01565">
    <property type="entry name" value="FAD_binding_4"/>
    <property type="match status" value="1"/>
</dbReference>
<comment type="subcellular location">
    <subcellularLocation>
        <location evidence="3">Cytoplasm</location>
    </subcellularLocation>
</comment>
<evidence type="ECO:0000256" key="1">
    <source>
        <dbReference type="ARBA" id="ARBA00001974"/>
    </source>
</evidence>